<feature type="repeat" description="ANK" evidence="3">
    <location>
        <begin position="716"/>
        <end position="748"/>
    </location>
</feature>
<evidence type="ECO:0000256" key="2">
    <source>
        <dbReference type="ARBA" id="ARBA00023043"/>
    </source>
</evidence>
<dbReference type="InterPro" id="IPR002110">
    <property type="entry name" value="Ankyrin_rpt"/>
</dbReference>
<gene>
    <name evidence="4" type="ORF">PV327_004378</name>
</gene>
<dbReference type="PROSITE" id="PS50088">
    <property type="entry name" value="ANK_REPEAT"/>
    <property type="match status" value="2"/>
</dbReference>
<dbReference type="GO" id="GO:0071356">
    <property type="term" value="P:cellular response to tumor necrosis factor"/>
    <property type="evidence" value="ECO:0007669"/>
    <property type="project" value="TreeGrafter"/>
</dbReference>
<dbReference type="InterPro" id="IPR051070">
    <property type="entry name" value="NF-kappa-B_inhibitor"/>
</dbReference>
<keyword evidence="5" id="KW-1185">Reference proteome</keyword>
<dbReference type="Pfam" id="PF00023">
    <property type="entry name" value="Ank"/>
    <property type="match status" value="1"/>
</dbReference>
<dbReference type="PROSITE" id="PS50297">
    <property type="entry name" value="ANK_REP_REGION"/>
    <property type="match status" value="2"/>
</dbReference>
<dbReference type="GO" id="GO:0005829">
    <property type="term" value="C:cytosol"/>
    <property type="evidence" value="ECO:0007669"/>
    <property type="project" value="TreeGrafter"/>
</dbReference>
<protein>
    <submittedName>
        <fullName evidence="4">Uncharacterized protein</fullName>
    </submittedName>
</protein>
<dbReference type="Gene3D" id="1.25.40.20">
    <property type="entry name" value="Ankyrin repeat-containing domain"/>
    <property type="match status" value="1"/>
</dbReference>
<evidence type="ECO:0000313" key="4">
    <source>
        <dbReference type="EMBL" id="KAK0166909.1"/>
    </source>
</evidence>
<dbReference type="Proteomes" id="UP001168972">
    <property type="component" value="Unassembled WGS sequence"/>
</dbReference>
<comment type="caution">
    <text evidence="4">The sequence shown here is derived from an EMBL/GenBank/DDBJ whole genome shotgun (WGS) entry which is preliminary data.</text>
</comment>
<sequence length="808" mass="90133">MESDTGIPVKKQRLIIQNSLLQNAKVVECIREFKLPQTFPSMKKYQKLLSNNMTIKNTAMPTPLSSLLTLPKQGNKLIADTKLLNKLHKLKIKSPDGQYLGEFNVQFLSQVDNNTDNTVNMNEAIVNMIPNLDKSISDMPITKNSLDNISDNTPIVNNSLTSLMHHSKSNTSLILNANKKKPTHKVLIQPLTSDTRTNANVNKLQSQSTSNNLEKKKMYIVQSGNNWKVVQLAENKKQSVPTLDSTSKIVKIPDNKINSLKISPKNTSNIKNLEMNKSSILKPVKNPLLQRKKLTKEITDELKQPIIDGTNDVGTAKISGIKRSLNVPLTNSFTKPDEKSTKITDNNSSVINTENVNENNDLERNVVSSVVSHEIDGKFNSDDKHNTEKNIATSKRFYPLRNSHGTVNLIRRGKKELAKNEVNANSTTTTTKQLTPSTNLILENNKNEDNSSNKDMSNKLSIVGHALSMISDDELRTKALQALADCGIGVECFVPIKPPLDKMSIRESQTQTCIFGLLDQNNFVRMTGDTDNLSRLKVIDRNNDNTSVLNTSIQETQKFTEKLNKILDQQWVNKANVERIKEILKVNPIVEKTLNLMEKDFKSAQKYDKNGLLSIHRAILSDQPFVVKRQLMVLRSCKQSIDLPTSKSETGLELAIKYSVSPEIINMLLKSGANPISHEPAHDSALTIAANNSSTFLSELLKYVSSSGDLNYHDSHGMTALHYCVLNENITGLLALINANADVNVRDLKSGRTPLFHALQNEYLQIAAQLLKNGAKANIPNFSGQTVFTIFDDDKHYLLKEALVKSVK</sequence>
<keyword evidence="2 3" id="KW-0040">ANK repeat</keyword>
<dbReference type="EMBL" id="JAQQBR010001832">
    <property type="protein sequence ID" value="KAK0166909.1"/>
    <property type="molecule type" value="Genomic_DNA"/>
</dbReference>
<dbReference type="PANTHER" id="PTHR46680:SF3">
    <property type="entry name" value="NF-KAPPA-B INHIBITOR CACTUS"/>
    <property type="match status" value="1"/>
</dbReference>
<accession>A0AA39FCK3</accession>
<evidence type="ECO:0000256" key="1">
    <source>
        <dbReference type="ARBA" id="ARBA00022737"/>
    </source>
</evidence>
<name>A0AA39FCK3_MICHY</name>
<dbReference type="SMART" id="SM00248">
    <property type="entry name" value="ANK"/>
    <property type="match status" value="4"/>
</dbReference>
<organism evidence="4 5">
    <name type="scientific">Microctonus hyperodae</name>
    <name type="common">Parasitoid wasp</name>
    <dbReference type="NCBI Taxonomy" id="165561"/>
    <lineage>
        <taxon>Eukaryota</taxon>
        <taxon>Metazoa</taxon>
        <taxon>Ecdysozoa</taxon>
        <taxon>Arthropoda</taxon>
        <taxon>Hexapoda</taxon>
        <taxon>Insecta</taxon>
        <taxon>Pterygota</taxon>
        <taxon>Neoptera</taxon>
        <taxon>Endopterygota</taxon>
        <taxon>Hymenoptera</taxon>
        <taxon>Apocrita</taxon>
        <taxon>Ichneumonoidea</taxon>
        <taxon>Braconidae</taxon>
        <taxon>Euphorinae</taxon>
        <taxon>Microctonus</taxon>
    </lineage>
</organism>
<evidence type="ECO:0000256" key="3">
    <source>
        <dbReference type="PROSITE-ProRule" id="PRU00023"/>
    </source>
</evidence>
<dbReference type="InterPro" id="IPR036770">
    <property type="entry name" value="Ankyrin_rpt-contain_sf"/>
</dbReference>
<feature type="repeat" description="ANK" evidence="3">
    <location>
        <begin position="750"/>
        <end position="782"/>
    </location>
</feature>
<dbReference type="AlphaFoldDB" id="A0AA39FCK3"/>
<proteinExistence type="predicted"/>
<reference evidence="4" key="2">
    <citation type="submission" date="2023-03" db="EMBL/GenBank/DDBJ databases">
        <authorList>
            <person name="Inwood S.N."/>
            <person name="Skelly J.G."/>
            <person name="Guhlin J."/>
            <person name="Harrop T.W.R."/>
            <person name="Goldson S.G."/>
            <person name="Dearden P.K."/>
        </authorList>
    </citation>
    <scope>NUCLEOTIDE SEQUENCE</scope>
    <source>
        <strain evidence="4">Lincoln</strain>
        <tissue evidence="4">Whole body</tissue>
    </source>
</reference>
<reference evidence="4" key="1">
    <citation type="journal article" date="2023" name="bioRxiv">
        <title>Scaffold-level genome assemblies of two parasitoid biocontrol wasps reveal the parthenogenesis mechanism and an associated novel virus.</title>
        <authorList>
            <person name="Inwood S."/>
            <person name="Skelly J."/>
            <person name="Guhlin J."/>
            <person name="Harrop T."/>
            <person name="Goldson S."/>
            <person name="Dearden P."/>
        </authorList>
    </citation>
    <scope>NUCLEOTIDE SEQUENCE</scope>
    <source>
        <strain evidence="4">Lincoln</strain>
        <tissue evidence="4">Whole body</tissue>
    </source>
</reference>
<dbReference type="SUPFAM" id="SSF48403">
    <property type="entry name" value="Ankyrin repeat"/>
    <property type="match status" value="1"/>
</dbReference>
<keyword evidence="1" id="KW-0677">Repeat</keyword>
<dbReference type="Pfam" id="PF12796">
    <property type="entry name" value="Ank_2"/>
    <property type="match status" value="1"/>
</dbReference>
<evidence type="ECO:0000313" key="5">
    <source>
        <dbReference type="Proteomes" id="UP001168972"/>
    </source>
</evidence>
<dbReference type="PANTHER" id="PTHR46680">
    <property type="entry name" value="NF-KAPPA-B INHIBITOR ALPHA"/>
    <property type="match status" value="1"/>
</dbReference>
<dbReference type="GO" id="GO:0051059">
    <property type="term" value="F:NF-kappaB binding"/>
    <property type="evidence" value="ECO:0007669"/>
    <property type="project" value="TreeGrafter"/>
</dbReference>